<keyword evidence="1" id="KW-0863">Zinc-finger</keyword>
<dbReference type="PROSITE" id="PS50089">
    <property type="entry name" value="ZF_RING_2"/>
    <property type="match status" value="1"/>
</dbReference>
<dbReference type="EMBL" id="KP752043">
    <property type="protein sequence ID" value="AKC91751.1"/>
    <property type="molecule type" value="Genomic_DNA"/>
</dbReference>
<evidence type="ECO:0000259" key="2">
    <source>
        <dbReference type="PROSITE" id="PS50089"/>
    </source>
</evidence>
<evidence type="ECO:0000313" key="4">
    <source>
        <dbReference type="Proteomes" id="UP000201190"/>
    </source>
</evidence>
<organism evidence="3 4">
    <name type="scientific">Lambdina fiscellaria nucleopolyhedrovirus</name>
    <dbReference type="NCBI Taxonomy" id="1642929"/>
    <lineage>
        <taxon>Viruses</taxon>
        <taxon>Viruses incertae sedis</taxon>
        <taxon>Naldaviricetes</taxon>
        <taxon>Lefavirales</taxon>
        <taxon>Baculoviridae</taxon>
        <taxon>Alphabaculovirus</taxon>
        <taxon>Alphabaculovirus lafiscellariae</taxon>
    </lineage>
</organism>
<keyword evidence="1" id="KW-0479">Metal-binding</keyword>
<evidence type="ECO:0000313" key="3">
    <source>
        <dbReference type="EMBL" id="AKC91751.1"/>
    </source>
</evidence>
<keyword evidence="4" id="KW-1185">Reference proteome</keyword>
<dbReference type="InterPro" id="IPR007954">
    <property type="entry name" value="Baculo_IE-1"/>
</dbReference>
<feature type="domain" description="RING-type" evidence="2">
    <location>
        <begin position="218"/>
        <end position="263"/>
    </location>
</feature>
<proteinExistence type="predicted"/>
<reference evidence="3 4" key="1">
    <citation type="journal article" date="2015" name="Genome Announc.">
        <title>Genome Sequence of an Alphabaculovirus Isolated from the Oak Looper, Lambdina fiscellaria, Contains a Putative 2-Kilobase-Pair Transposable Element Encoding a Transposase and a FLYWCH Domain-Containing Protein.</title>
        <authorList>
            <person name="Rohrmann G.F."/>
            <person name="Erlandson M.A."/>
            <person name="Theilmann D.A."/>
        </authorList>
    </citation>
    <scope>NUCLEOTIDE SEQUENCE [LARGE SCALE GENOMIC DNA]</scope>
    <source>
        <strain evidence="3">GR15</strain>
    </source>
</reference>
<dbReference type="GeneID" id="24170955"/>
<evidence type="ECO:0000256" key="1">
    <source>
        <dbReference type="PROSITE-ProRule" id="PRU00175"/>
    </source>
</evidence>
<keyword evidence="1" id="KW-0862">Zinc</keyword>
<dbReference type="InterPro" id="IPR001841">
    <property type="entry name" value="Znf_RING"/>
</dbReference>
<dbReference type="OrthoDB" id="14620at10239"/>
<dbReference type="RefSeq" id="YP_009133334.1">
    <property type="nucleotide sequence ID" value="NC_026922.1"/>
</dbReference>
<name>A0A0E3Z8C5_9ABAC</name>
<dbReference type="KEGG" id="vg:24170955"/>
<sequence>MSAEMFQEEKCKKKNRNCTKKLSVTTPSLLCSTATTSHQFHPVADMDFATEVMNAFVLLDLRTPCDIAYNAVAQFEFKMSAFEIVEKLYLQAHNTPIDEALRMRDCENDERALVSLGQSRCVHYLIRDIAAIVSILLEINSTPAYQNNMYIFAPYCKQLLKISSMFLNDYCCNAVVERSVAALNTIVADSRRYLDALALLQRRVNAMCVFLERDLYRCNICHTTSAEEHFLIKNTCCGYQMCGVCYAKLWQFCKLYPVCPACKVVFAKDTD</sequence>
<dbReference type="SUPFAM" id="SSF57850">
    <property type="entry name" value="RING/U-box"/>
    <property type="match status" value="1"/>
</dbReference>
<accession>A0A0E3Z8C5</accession>
<protein>
    <submittedName>
        <fullName evidence="3">Ie-0</fullName>
    </submittedName>
</protein>
<dbReference type="GO" id="GO:0008270">
    <property type="term" value="F:zinc ion binding"/>
    <property type="evidence" value="ECO:0007669"/>
    <property type="project" value="UniProtKB-KW"/>
</dbReference>
<dbReference type="Proteomes" id="UP000201190">
    <property type="component" value="Segment"/>
</dbReference>
<dbReference type="Pfam" id="PF05290">
    <property type="entry name" value="Baculo_IE-1"/>
    <property type="match status" value="1"/>
</dbReference>